<evidence type="ECO:0000313" key="1">
    <source>
        <dbReference type="EMBL" id="ODM05879.1"/>
    </source>
</evidence>
<dbReference type="RefSeq" id="WP_069152008.1">
    <property type="nucleotide sequence ID" value="NZ_DAWDRA010000045.1"/>
</dbReference>
<dbReference type="AlphaFoldDB" id="A0A1E3AB81"/>
<dbReference type="Proteomes" id="UP000094067">
    <property type="component" value="Unassembled WGS sequence"/>
</dbReference>
<organism evidence="1 4">
    <name type="scientific">Eisenbergiella tayi</name>
    <dbReference type="NCBI Taxonomy" id="1432052"/>
    <lineage>
        <taxon>Bacteria</taxon>
        <taxon>Bacillati</taxon>
        <taxon>Bacillota</taxon>
        <taxon>Clostridia</taxon>
        <taxon>Lachnospirales</taxon>
        <taxon>Lachnospiraceae</taxon>
        <taxon>Eisenbergiella</taxon>
    </lineage>
</organism>
<accession>A0A1E3AB81</accession>
<dbReference type="Proteomes" id="UP000094869">
    <property type="component" value="Unassembled WGS sequence"/>
</dbReference>
<dbReference type="OrthoDB" id="2002812at2"/>
<protein>
    <submittedName>
        <fullName evidence="1">Uncharacterized protein</fullName>
    </submittedName>
</protein>
<keyword evidence="6" id="KW-1185">Reference proteome</keyword>
<gene>
    <name evidence="2" type="ORF">BEI59_27345</name>
    <name evidence="1" type="ORF">BEI61_01768</name>
    <name evidence="3" type="ORF">BEI63_15355</name>
</gene>
<reference evidence="3 6" key="2">
    <citation type="submission" date="2016-08" db="EMBL/GenBank/DDBJ databases">
        <title>Characterization of Isolates of Eisenbergiella tayi Derived from Blood Cultures, Using Whole Genome Sequencing.</title>
        <authorList>
            <person name="Bernier A.-M."/>
            <person name="Burdz T."/>
            <person name="Wiebe D."/>
            <person name="Bernard K."/>
        </authorList>
    </citation>
    <scope>NUCLEOTIDE SEQUENCE [LARGE SCALE GENOMIC DNA]</scope>
    <source>
        <strain evidence="3 6">NML120146</strain>
    </source>
</reference>
<dbReference type="Proteomes" id="UP000094271">
    <property type="component" value="Unassembled WGS sequence"/>
</dbReference>
<dbReference type="EMBL" id="MEHA01000028">
    <property type="protein sequence ID" value="ODR45138.1"/>
    <property type="molecule type" value="Genomic_DNA"/>
</dbReference>
<dbReference type="EMBL" id="MCGH01000002">
    <property type="protein sequence ID" value="ODM05879.1"/>
    <property type="molecule type" value="Genomic_DNA"/>
</dbReference>
<evidence type="ECO:0000313" key="3">
    <source>
        <dbReference type="EMBL" id="ODR54357.1"/>
    </source>
</evidence>
<comment type="caution">
    <text evidence="1">The sequence shown here is derived from an EMBL/GenBank/DDBJ whole genome shotgun (WGS) entry which is preliminary data.</text>
</comment>
<evidence type="ECO:0000313" key="4">
    <source>
        <dbReference type="Proteomes" id="UP000094067"/>
    </source>
</evidence>
<evidence type="ECO:0000313" key="2">
    <source>
        <dbReference type="EMBL" id="ODR45138.1"/>
    </source>
</evidence>
<evidence type="ECO:0000313" key="6">
    <source>
        <dbReference type="Proteomes" id="UP000094869"/>
    </source>
</evidence>
<name>A0A1E3AB81_9FIRM</name>
<sequence>MVIEIKADGIWFHGSNIVLSELREGSTITQWKELAEAFSHQPTILSYDDNGNISHNGKEKGYLYIIDEPVEIGKDIYQHPRTTMDENAEFLINRPLKVKLIEEL</sequence>
<dbReference type="EMBL" id="MEHD01000025">
    <property type="protein sequence ID" value="ODR54357.1"/>
    <property type="molecule type" value="Genomic_DNA"/>
</dbReference>
<proteinExistence type="predicted"/>
<evidence type="ECO:0000313" key="5">
    <source>
        <dbReference type="Proteomes" id="UP000094271"/>
    </source>
</evidence>
<reference evidence="2 5" key="3">
    <citation type="submission" date="2016-08" db="EMBL/GenBank/DDBJ databases">
        <authorList>
            <person name="Seilhamer J.J."/>
        </authorList>
    </citation>
    <scope>NUCLEOTIDE SEQUENCE [LARGE SCALE GENOMIC DNA]</scope>
    <source>
        <strain evidence="2 5">NML150140-1</strain>
    </source>
</reference>
<reference evidence="1 4" key="1">
    <citation type="submission" date="2016-07" db="EMBL/GenBank/DDBJ databases">
        <title>Characterization of isolates of Eisenbergiella tayi derived from blood cultures, using whole genome sequencing.</title>
        <authorList>
            <person name="Burdz T."/>
            <person name="Wiebe D."/>
            <person name="Huynh C."/>
            <person name="Bernard K."/>
        </authorList>
    </citation>
    <scope>NUCLEOTIDE SEQUENCE [LARGE SCALE GENOMIC DNA]</scope>
    <source>
        <strain evidence="1 4">NML 110608</strain>
    </source>
</reference>